<comment type="function">
    <text evidence="2">Removal of H(2)O(2), oxidation of toxic reductants, biosynthesis and degradation of lignin, suberization, auxin catabolism, response to environmental stresses such as wounding, pathogen attack and oxidative stress. These functions might be dependent on each isozyme/isoform in each plant tissue.</text>
</comment>
<dbReference type="PROSITE" id="PS00435">
    <property type="entry name" value="PEROXIDASE_1"/>
    <property type="match status" value="1"/>
</dbReference>
<dbReference type="GO" id="GO:0006979">
    <property type="term" value="P:response to oxidative stress"/>
    <property type="evidence" value="ECO:0007669"/>
    <property type="project" value="InterPro"/>
</dbReference>
<dbReference type="InterPro" id="IPR033905">
    <property type="entry name" value="Secretory_peroxidase"/>
</dbReference>
<keyword evidence="10 15" id="KW-0408">Iron</keyword>
<evidence type="ECO:0000256" key="5">
    <source>
        <dbReference type="ARBA" id="ARBA00022559"/>
    </source>
</evidence>
<dbReference type="InterPro" id="IPR002016">
    <property type="entry name" value="Haem_peroxidase"/>
</dbReference>
<feature type="disulfide bond" evidence="17">
    <location>
        <begin position="297"/>
        <end position="377"/>
    </location>
</feature>
<evidence type="ECO:0000256" key="10">
    <source>
        <dbReference type="ARBA" id="ARBA00023004"/>
    </source>
</evidence>
<evidence type="ECO:0000256" key="8">
    <source>
        <dbReference type="ARBA" id="ARBA00022837"/>
    </source>
</evidence>
<dbReference type="PROSITE" id="PS50873">
    <property type="entry name" value="PEROXIDASE_4"/>
    <property type="match status" value="1"/>
</dbReference>
<feature type="binding site" evidence="15">
    <location>
        <position position="329"/>
    </location>
    <ligand>
        <name>Ca(2+)</name>
        <dbReference type="ChEBI" id="CHEBI:29108"/>
        <label>1</label>
    </ligand>
</feature>
<feature type="binding site" evidence="15">
    <location>
        <position position="516"/>
    </location>
    <ligand>
        <name>Ca(2+)</name>
        <dbReference type="ChEBI" id="CHEBI:29108"/>
        <label>2</label>
    </ligand>
</feature>
<feature type="active site" description="Proton acceptor" evidence="13">
    <location>
        <position position="328"/>
    </location>
</feature>
<proteinExistence type="inferred from homology"/>
<evidence type="ECO:0000256" key="11">
    <source>
        <dbReference type="ARBA" id="ARBA00023157"/>
    </source>
</evidence>
<protein>
    <recommendedName>
        <fullName evidence="4">peroxidase</fullName>
        <ecNumber evidence="4">1.11.1.7</ecNumber>
    </recommendedName>
</protein>
<keyword evidence="8 15" id="KW-0106">Calcium</keyword>
<evidence type="ECO:0000256" key="15">
    <source>
        <dbReference type="PIRSR" id="PIRSR600823-3"/>
    </source>
</evidence>
<feature type="domain" description="Plant heme peroxidase family profile" evidence="18">
    <location>
        <begin position="287"/>
        <end position="592"/>
    </location>
</feature>
<evidence type="ECO:0000256" key="7">
    <source>
        <dbReference type="ARBA" id="ARBA00022723"/>
    </source>
</evidence>
<feature type="disulfide bond" evidence="17">
    <location>
        <begin position="330"/>
        <end position="335"/>
    </location>
</feature>
<dbReference type="InterPro" id="IPR019794">
    <property type="entry name" value="Peroxidases_AS"/>
</dbReference>
<evidence type="ECO:0000256" key="3">
    <source>
        <dbReference type="ARBA" id="ARBA00006873"/>
    </source>
</evidence>
<evidence type="ECO:0000256" key="16">
    <source>
        <dbReference type="PIRSR" id="PIRSR600823-4"/>
    </source>
</evidence>
<feature type="disulfide bond" evidence="17">
    <location>
        <begin position="383"/>
        <end position="588"/>
    </location>
</feature>
<name>A0AAN7FNC3_QUERU</name>
<accession>A0AAN7FNC3</accession>
<evidence type="ECO:0000256" key="6">
    <source>
        <dbReference type="ARBA" id="ARBA00022617"/>
    </source>
</evidence>
<feature type="binding site" evidence="15">
    <location>
        <position position="456"/>
    </location>
    <ligand>
        <name>Ca(2+)</name>
        <dbReference type="ChEBI" id="CHEBI:29108"/>
        <label>2</label>
    </ligand>
</feature>
<keyword evidence="7 15" id="KW-0479">Metal-binding</keyword>
<comment type="cofactor">
    <cofactor evidence="15">
        <name>Ca(2+)</name>
        <dbReference type="ChEBI" id="CHEBI:29108"/>
    </cofactor>
    <text evidence="15">Binds 2 calcium ions per subunit.</text>
</comment>
<evidence type="ECO:0000256" key="12">
    <source>
        <dbReference type="ARBA" id="ARBA00023180"/>
    </source>
</evidence>
<dbReference type="InterPro" id="IPR000823">
    <property type="entry name" value="Peroxidase_pln"/>
</dbReference>
<feature type="binding site" evidence="15">
    <location>
        <position position="511"/>
    </location>
    <ligand>
        <name>Ca(2+)</name>
        <dbReference type="ChEBI" id="CHEBI:29108"/>
        <label>2</label>
    </ligand>
</feature>
<keyword evidence="12" id="KW-0325">Glycoprotein</keyword>
<dbReference type="GO" id="GO:0140825">
    <property type="term" value="F:lactoperoxidase activity"/>
    <property type="evidence" value="ECO:0007669"/>
    <property type="project" value="UniProtKB-EC"/>
</dbReference>
<feature type="binding site" evidence="15">
    <location>
        <position position="332"/>
    </location>
    <ligand>
        <name>Ca(2+)</name>
        <dbReference type="ChEBI" id="CHEBI:29108"/>
        <label>1</label>
    </ligand>
</feature>
<dbReference type="AlphaFoldDB" id="A0AAN7FNC3"/>
<keyword evidence="6" id="KW-0349">Heme</keyword>
<dbReference type="SUPFAM" id="SSF48113">
    <property type="entry name" value="Heme-dependent peroxidases"/>
    <property type="match status" value="1"/>
</dbReference>
<dbReference type="Pfam" id="PF00141">
    <property type="entry name" value="peroxidase"/>
    <property type="match status" value="1"/>
</dbReference>
<dbReference type="Gene3D" id="1.10.420.10">
    <property type="entry name" value="Peroxidase, domain 2"/>
    <property type="match status" value="1"/>
</dbReference>
<dbReference type="Gene3D" id="1.10.520.10">
    <property type="match status" value="1"/>
</dbReference>
<evidence type="ECO:0000256" key="13">
    <source>
        <dbReference type="PIRSR" id="PIRSR600823-1"/>
    </source>
</evidence>
<evidence type="ECO:0000313" key="20">
    <source>
        <dbReference type="Proteomes" id="UP001324115"/>
    </source>
</evidence>
<feature type="binding site" evidence="15">
    <location>
        <position position="508"/>
    </location>
    <ligand>
        <name>Ca(2+)</name>
        <dbReference type="ChEBI" id="CHEBI:29108"/>
        <label>2</label>
    </ligand>
</feature>
<dbReference type="PROSITE" id="PS00436">
    <property type="entry name" value="PEROXIDASE_2"/>
    <property type="match status" value="1"/>
</dbReference>
<feature type="binding site" evidence="15">
    <location>
        <position position="350"/>
    </location>
    <ligand>
        <name>Ca(2+)</name>
        <dbReference type="ChEBI" id="CHEBI:29108"/>
        <label>1</label>
    </ligand>
</feature>
<feature type="binding site" evidence="14">
    <location>
        <position position="425"/>
    </location>
    <ligand>
        <name>substrate</name>
    </ligand>
</feature>
<dbReference type="Proteomes" id="UP001324115">
    <property type="component" value="Unassembled WGS sequence"/>
</dbReference>
<dbReference type="InterPro" id="IPR010255">
    <property type="entry name" value="Haem_peroxidase_sf"/>
</dbReference>
<dbReference type="PANTHER" id="PTHR37227">
    <property type="entry name" value="OS01G0219000 PROTEIN"/>
    <property type="match status" value="1"/>
</dbReference>
<dbReference type="InterPro" id="IPR019793">
    <property type="entry name" value="Peroxidases_heam-ligand_BS"/>
</dbReference>
<gene>
    <name evidence="19" type="ORF">RGQ29_015072</name>
</gene>
<keyword evidence="11 17" id="KW-1015">Disulfide bond</keyword>
<comment type="cofactor">
    <cofactor evidence="15">
        <name>heme b</name>
        <dbReference type="ChEBI" id="CHEBI:60344"/>
    </cofactor>
    <text evidence="15">Binds 1 heme b (iron(II)-protoporphyrin IX) group per subunit.</text>
</comment>
<evidence type="ECO:0000256" key="17">
    <source>
        <dbReference type="PIRSR" id="PIRSR600823-5"/>
    </source>
</evidence>
<dbReference type="FunFam" id="1.10.420.10:FF:000001">
    <property type="entry name" value="Peroxidase"/>
    <property type="match status" value="1"/>
</dbReference>
<evidence type="ECO:0000256" key="4">
    <source>
        <dbReference type="ARBA" id="ARBA00012313"/>
    </source>
</evidence>
<comment type="catalytic activity">
    <reaction evidence="1">
        <text>2 a phenolic donor + H2O2 = 2 a phenolic radical donor + 2 H2O</text>
        <dbReference type="Rhea" id="RHEA:56136"/>
        <dbReference type="ChEBI" id="CHEBI:15377"/>
        <dbReference type="ChEBI" id="CHEBI:16240"/>
        <dbReference type="ChEBI" id="CHEBI:139520"/>
        <dbReference type="ChEBI" id="CHEBI:139521"/>
        <dbReference type="EC" id="1.11.1.7"/>
    </reaction>
</comment>
<dbReference type="CDD" id="cd00693">
    <property type="entry name" value="secretory_peroxidase"/>
    <property type="match status" value="1"/>
</dbReference>
<dbReference type="PRINTS" id="PR00461">
    <property type="entry name" value="PLPEROXIDASE"/>
</dbReference>
<reference evidence="19 20" key="1">
    <citation type="journal article" date="2023" name="G3 (Bethesda)">
        <title>A haplotype-resolved chromosome-scale genome for Quercus rubra L. provides insights into the genetics of adaptive traits for red oak species.</title>
        <authorList>
            <person name="Kapoor B."/>
            <person name="Jenkins J."/>
            <person name="Schmutz J."/>
            <person name="Zhebentyayeva T."/>
            <person name="Kuelheim C."/>
            <person name="Coggeshall M."/>
            <person name="Heim C."/>
            <person name="Lasky J.R."/>
            <person name="Leites L."/>
            <person name="Islam-Faridi N."/>
            <person name="Romero-Severson J."/>
            <person name="DeLeo V.L."/>
            <person name="Lucas S.M."/>
            <person name="Lazic D."/>
            <person name="Gailing O."/>
            <person name="Carlson J."/>
            <person name="Staton M."/>
        </authorList>
    </citation>
    <scope>NUCLEOTIDE SEQUENCE [LARGE SCALE GENOMIC DNA]</scope>
    <source>
        <strain evidence="19">Pseudo-F2</strain>
    </source>
</reference>
<dbReference type="PANTHER" id="PTHR37227:SF2">
    <property type="entry name" value="OS01G0219000 PROTEIN"/>
    <property type="match status" value="1"/>
</dbReference>
<evidence type="ECO:0000256" key="14">
    <source>
        <dbReference type="PIRSR" id="PIRSR600823-2"/>
    </source>
</evidence>
<evidence type="ECO:0000256" key="9">
    <source>
        <dbReference type="ARBA" id="ARBA00023002"/>
    </source>
</evidence>
<evidence type="ECO:0000256" key="1">
    <source>
        <dbReference type="ARBA" id="ARBA00000189"/>
    </source>
</evidence>
<dbReference type="PRINTS" id="PR00458">
    <property type="entry name" value="PEROXIDASE"/>
</dbReference>
<feature type="site" description="Transition state stabilizer" evidence="16">
    <location>
        <position position="324"/>
    </location>
</feature>
<keyword evidence="9" id="KW-0560">Oxidoreductase</keyword>
<feature type="binding site" evidence="15">
    <location>
        <position position="336"/>
    </location>
    <ligand>
        <name>Ca(2+)</name>
        <dbReference type="ChEBI" id="CHEBI:29108"/>
        <label>1</label>
    </ligand>
</feature>
<organism evidence="19 20">
    <name type="scientific">Quercus rubra</name>
    <name type="common">Northern red oak</name>
    <name type="synonym">Quercus borealis</name>
    <dbReference type="NCBI Taxonomy" id="3512"/>
    <lineage>
        <taxon>Eukaryota</taxon>
        <taxon>Viridiplantae</taxon>
        <taxon>Streptophyta</taxon>
        <taxon>Embryophyta</taxon>
        <taxon>Tracheophyta</taxon>
        <taxon>Spermatophyta</taxon>
        <taxon>Magnoliopsida</taxon>
        <taxon>eudicotyledons</taxon>
        <taxon>Gunneridae</taxon>
        <taxon>Pentapetalae</taxon>
        <taxon>rosids</taxon>
        <taxon>fabids</taxon>
        <taxon>Fagales</taxon>
        <taxon>Fagaceae</taxon>
        <taxon>Quercus</taxon>
    </lineage>
</organism>
<dbReference type="GO" id="GO:0020037">
    <property type="term" value="F:heme binding"/>
    <property type="evidence" value="ECO:0007669"/>
    <property type="project" value="InterPro"/>
</dbReference>
<keyword evidence="5" id="KW-0575">Peroxidase</keyword>
<dbReference type="EC" id="1.11.1.7" evidence="4"/>
<dbReference type="GO" id="GO:0042744">
    <property type="term" value="P:hydrogen peroxide catabolic process"/>
    <property type="evidence" value="ECO:0007669"/>
    <property type="project" value="InterPro"/>
</dbReference>
<feature type="binding site" description="axial binding residue" evidence="15">
    <location>
        <position position="455"/>
    </location>
    <ligand>
        <name>heme b</name>
        <dbReference type="ChEBI" id="CHEBI:60344"/>
    </ligand>
    <ligandPart>
        <name>Fe</name>
        <dbReference type="ChEBI" id="CHEBI:18248"/>
    </ligandPart>
</feature>
<comment type="similarity">
    <text evidence="3">Belongs to the peroxidase family. Ascorbate peroxidase subfamily.</text>
</comment>
<feature type="binding site" evidence="15">
    <location>
        <position position="334"/>
    </location>
    <ligand>
        <name>Ca(2+)</name>
        <dbReference type="ChEBI" id="CHEBI:29108"/>
        <label>1</label>
    </ligand>
</feature>
<comment type="caution">
    <text evidence="19">The sequence shown here is derived from an EMBL/GenBank/DDBJ whole genome shotgun (WGS) entry which is preliminary data.</text>
</comment>
<dbReference type="FunFam" id="1.10.520.10:FF:000009">
    <property type="entry name" value="Peroxidase"/>
    <property type="match status" value="1"/>
</dbReference>
<dbReference type="GO" id="GO:0046872">
    <property type="term" value="F:metal ion binding"/>
    <property type="evidence" value="ECO:0007669"/>
    <property type="project" value="UniProtKB-KW"/>
</dbReference>
<keyword evidence="20" id="KW-1185">Reference proteome</keyword>
<evidence type="ECO:0000256" key="2">
    <source>
        <dbReference type="ARBA" id="ARBA00002322"/>
    </source>
</evidence>
<evidence type="ECO:0000259" key="18">
    <source>
        <dbReference type="PROSITE" id="PS50873"/>
    </source>
</evidence>
<dbReference type="EMBL" id="JAXUIC010000003">
    <property type="protein sequence ID" value="KAK4597382.1"/>
    <property type="molecule type" value="Genomic_DNA"/>
</dbReference>
<feature type="disulfide bond" evidence="17">
    <location>
        <begin position="462"/>
        <end position="494"/>
    </location>
</feature>
<feature type="binding site" evidence="15">
    <location>
        <position position="338"/>
    </location>
    <ligand>
        <name>Ca(2+)</name>
        <dbReference type="ChEBI" id="CHEBI:29108"/>
        <label>1</label>
    </ligand>
</feature>
<evidence type="ECO:0000313" key="19">
    <source>
        <dbReference type="EMBL" id="KAK4597382.1"/>
    </source>
</evidence>
<sequence>MEDVLTEIPPPSRFFQEDLNNFTPPSPPLPSPFLVFSNPKPNEPLRPSLLIVAISSPSLYVFHQLSSKTLIGTLILPEIPFSGNSIEPSLGDKSCNIYTHNDADDSIIIISVQCSIAADRSNVVAKLLIGEKIIPERVLILDSVRSQSFRGKLSPDETFAFKLETSSERKGLDDSSLLKGINYFPSASVVDGLAAALLGRCQMRNIKGTLCVSWPQFGVPAVSLLKSLLQRNVLPVPPISPTLTLQLSKKTKTATMAPSLNSKPLVRQILLLTLFILGTRLHASDPVLKLDYYASTCPTLFEIIKKEMECAVLADPRNAALILRLHFHDCFVQGCDGSILLDDTITLQGEKKALPNINSLKGFRIIDSIKNKLESECPGIVSCADILTTAARDAVILVGGPYWEVPLGRKDSITANYALANTNIPTADEGLLSLISKFIYQGLSVTDVVALSGAHTIGMARCTNFRSRIYGDFEATSGHDPISESHLSSLKSICPPNGGGDNNISAMDYVTPNLFDNSFYQILLKGEGLLNSDQEMYSSLFGIETKELVKKYAADPVAFFQQFSDSMVKLGNIINSDSFVTGEVRRNCRFVNT</sequence>